<keyword evidence="6" id="KW-1185">Reference proteome</keyword>
<feature type="compositionally biased region" description="Low complexity" evidence="4">
    <location>
        <begin position="570"/>
        <end position="581"/>
    </location>
</feature>
<dbReference type="PROSITE" id="PS51257">
    <property type="entry name" value="PROKAR_LIPOPROTEIN"/>
    <property type="match status" value="1"/>
</dbReference>
<keyword evidence="2 3" id="KW-0040">ANK repeat</keyword>
<gene>
    <name evidence="5" type="ORF">ACHAW5_009244</name>
</gene>
<evidence type="ECO:0000313" key="6">
    <source>
        <dbReference type="Proteomes" id="UP001530315"/>
    </source>
</evidence>
<dbReference type="PANTHER" id="PTHR24201:SF15">
    <property type="entry name" value="ANKYRIN REPEAT DOMAIN-CONTAINING PROTEIN 66"/>
    <property type="match status" value="1"/>
</dbReference>
<evidence type="ECO:0000256" key="1">
    <source>
        <dbReference type="ARBA" id="ARBA00022737"/>
    </source>
</evidence>
<feature type="compositionally biased region" description="Basic and acidic residues" evidence="4">
    <location>
        <begin position="464"/>
        <end position="477"/>
    </location>
</feature>
<dbReference type="PROSITE" id="PS50297">
    <property type="entry name" value="ANK_REP_REGION"/>
    <property type="match status" value="1"/>
</dbReference>
<feature type="region of interest" description="Disordered" evidence="4">
    <location>
        <begin position="112"/>
        <end position="172"/>
    </location>
</feature>
<sequence>MRRVSSCYFSIASSIVDGGNNNNSSGGGGGCNLSSDSSTLISHAGGGDEGAGAFDDFLLHDVLMGVLSYLDARSLASFSETARRPNFECFYFLELQLQRALLMGDCHDRGGGGGGFEDDDDDDNDDNNDDNNDAEDGEDYRPSRDGGDGDGRRRRGRRRPPDDGAVAGGRTTTIVPSFDGSIAGTGVVSRLARLDGAAARDVVQSYLDSNASMRAMPLRHSLAYFRQMLSGCHHHHPSSSMHIPENMAKGARNMALLFTLLGAAYRVHQGGSVDGGVASMTHGGGMMPDPSAVLSEENVEAIKNVMIKVGLAGGFLKAGMTTMKEKKAETAANAAATTAAARVDAASPADGMDVARREEGAVDGVHQLRDDRSSRTDVLADAVSGLTHVDDGGGLTFSTEQSSQRRQQGRSVSIGSIEDLSNRIPNPAAIASMLYNAFSNGSIVATGSRYAPVAAANLGVLSSNKEEGDRPNPDDPRAMMPTQGGDTHREGATSPKMRHRSKRSHKILRQSDDIHEEKELLLGSSSEGSKILSLAEAVDGSGVAEEPMSDEQDLDELLLPEAASHATERSSSPNPHDNPSSAILDAAENDRGNNPTTTFFSFSSAENDSMSSSLDSGNVPTGCIGAYAAAVKTAATEVTRLVKEERRANFEKLSPEDQHDLGVRFIDACTSDDRLDVVKDILQVQRRMDVDRFFVGPDDTETCALHAAAFNGAEKVLRFLCGGIDERDPNLDCGLCDVNVKDANGWTALHFAAGANSVTSVRVLADHGAKLTLEASNGYTPFHWAERLSNEEVAAELERLGADNRFVGRWMFGGLAPPNGDDRRIPFVSFLANRFFAFGR</sequence>
<dbReference type="Pfam" id="PF12796">
    <property type="entry name" value="Ank_2"/>
    <property type="match status" value="1"/>
</dbReference>
<feature type="compositionally biased region" description="Low complexity" evidence="4">
    <location>
        <begin position="401"/>
        <end position="413"/>
    </location>
</feature>
<evidence type="ECO:0000313" key="5">
    <source>
        <dbReference type="EMBL" id="KAL3776435.1"/>
    </source>
</evidence>
<feature type="compositionally biased region" description="Basic residues" evidence="4">
    <location>
        <begin position="496"/>
        <end position="508"/>
    </location>
</feature>
<evidence type="ECO:0000256" key="4">
    <source>
        <dbReference type="SAM" id="MobiDB-lite"/>
    </source>
</evidence>
<dbReference type="SMART" id="SM00248">
    <property type="entry name" value="ANK"/>
    <property type="match status" value="3"/>
</dbReference>
<feature type="compositionally biased region" description="Acidic residues" evidence="4">
    <location>
        <begin position="116"/>
        <end position="138"/>
    </location>
</feature>
<organism evidence="5 6">
    <name type="scientific">Stephanodiscus triporus</name>
    <dbReference type="NCBI Taxonomy" id="2934178"/>
    <lineage>
        <taxon>Eukaryota</taxon>
        <taxon>Sar</taxon>
        <taxon>Stramenopiles</taxon>
        <taxon>Ochrophyta</taxon>
        <taxon>Bacillariophyta</taxon>
        <taxon>Coscinodiscophyceae</taxon>
        <taxon>Thalassiosirophycidae</taxon>
        <taxon>Stephanodiscales</taxon>
        <taxon>Stephanodiscaceae</taxon>
        <taxon>Stephanodiscus</taxon>
    </lineage>
</organism>
<feature type="repeat" description="ANK" evidence="3">
    <location>
        <begin position="777"/>
        <end position="809"/>
    </location>
</feature>
<reference evidence="5 6" key="1">
    <citation type="submission" date="2024-10" db="EMBL/GenBank/DDBJ databases">
        <title>Updated reference genomes for cyclostephanoid diatoms.</title>
        <authorList>
            <person name="Roberts W.R."/>
            <person name="Alverson A.J."/>
        </authorList>
    </citation>
    <scope>NUCLEOTIDE SEQUENCE [LARGE SCALE GENOMIC DNA]</scope>
    <source>
        <strain evidence="5 6">AJA276-08</strain>
    </source>
</reference>
<dbReference type="PROSITE" id="PS50088">
    <property type="entry name" value="ANK_REPEAT"/>
    <property type="match status" value="2"/>
</dbReference>
<dbReference type="SUPFAM" id="SSF48403">
    <property type="entry name" value="Ankyrin repeat"/>
    <property type="match status" value="1"/>
</dbReference>
<dbReference type="PANTHER" id="PTHR24201">
    <property type="entry name" value="ANK_REP_REGION DOMAIN-CONTAINING PROTEIN"/>
    <property type="match status" value="1"/>
</dbReference>
<feature type="region of interest" description="Disordered" evidence="4">
    <location>
        <begin position="564"/>
        <end position="605"/>
    </location>
</feature>
<dbReference type="EMBL" id="JALLAZ020001353">
    <property type="protein sequence ID" value="KAL3776435.1"/>
    <property type="molecule type" value="Genomic_DNA"/>
</dbReference>
<proteinExistence type="predicted"/>
<feature type="region of interest" description="Disordered" evidence="4">
    <location>
        <begin position="462"/>
        <end position="512"/>
    </location>
</feature>
<dbReference type="InterPro" id="IPR036770">
    <property type="entry name" value="Ankyrin_rpt-contain_sf"/>
</dbReference>
<feature type="region of interest" description="Disordered" evidence="4">
    <location>
        <begin position="391"/>
        <end position="414"/>
    </location>
</feature>
<protein>
    <submittedName>
        <fullName evidence="5">Uncharacterized protein</fullName>
    </submittedName>
</protein>
<feature type="compositionally biased region" description="Polar residues" evidence="4">
    <location>
        <begin position="592"/>
        <end position="605"/>
    </location>
</feature>
<accession>A0ABD3NKL6</accession>
<dbReference type="InterPro" id="IPR002110">
    <property type="entry name" value="Ankyrin_rpt"/>
</dbReference>
<keyword evidence="1" id="KW-0677">Repeat</keyword>
<evidence type="ECO:0000256" key="3">
    <source>
        <dbReference type="PROSITE-ProRule" id="PRU00023"/>
    </source>
</evidence>
<dbReference type="Proteomes" id="UP001530315">
    <property type="component" value="Unassembled WGS sequence"/>
</dbReference>
<name>A0ABD3NKL6_9STRA</name>
<evidence type="ECO:0000256" key="2">
    <source>
        <dbReference type="ARBA" id="ARBA00023043"/>
    </source>
</evidence>
<feature type="repeat" description="ANK" evidence="3">
    <location>
        <begin position="744"/>
        <end position="776"/>
    </location>
</feature>
<dbReference type="AlphaFoldDB" id="A0ABD3NKL6"/>
<comment type="caution">
    <text evidence="5">The sequence shown here is derived from an EMBL/GenBank/DDBJ whole genome shotgun (WGS) entry which is preliminary data.</text>
</comment>
<dbReference type="InterPro" id="IPR050776">
    <property type="entry name" value="Ank_Repeat/CDKN_Inhibitor"/>
</dbReference>
<feature type="compositionally biased region" description="Basic and acidic residues" evidence="4">
    <location>
        <begin position="139"/>
        <end position="151"/>
    </location>
</feature>
<dbReference type="Gene3D" id="1.25.40.20">
    <property type="entry name" value="Ankyrin repeat-containing domain"/>
    <property type="match status" value="1"/>
</dbReference>